<dbReference type="GO" id="GO:0008236">
    <property type="term" value="F:serine-type peptidase activity"/>
    <property type="evidence" value="ECO:0007669"/>
    <property type="project" value="UniProtKB-KW"/>
</dbReference>
<sequence>MKLSEPIETAGYPADKGGWTLYKGNSLLKITNFNVYYDIDTYGGQSGSPVWNRDKKIIGVHTYGSSPLNFATKINDTNLKLIKNGRTSQLAMSTTKMSLYPKAIFRFGTIFNFILRNH</sequence>
<keyword evidence="3" id="KW-0732">Signal</keyword>
<dbReference type="AlphaFoldDB" id="A0A939NM22"/>
<keyword evidence="2 6" id="KW-0645">Protease</keyword>
<evidence type="ECO:0000256" key="3">
    <source>
        <dbReference type="ARBA" id="ARBA00022729"/>
    </source>
</evidence>
<gene>
    <name evidence="7" type="ORF">J4710_11475</name>
</gene>
<dbReference type="Gene3D" id="2.40.10.10">
    <property type="entry name" value="Trypsin-like serine proteases"/>
    <property type="match status" value="1"/>
</dbReference>
<dbReference type="InterPro" id="IPR043504">
    <property type="entry name" value="Peptidase_S1_PA_chymotrypsin"/>
</dbReference>
<comment type="similarity">
    <text evidence="1 6">Belongs to the peptidase S1B family.</text>
</comment>
<evidence type="ECO:0000256" key="5">
    <source>
        <dbReference type="ARBA" id="ARBA00022825"/>
    </source>
</evidence>
<dbReference type="PANTHER" id="PTHR15462">
    <property type="entry name" value="SERINE PROTEASE"/>
    <property type="match status" value="1"/>
</dbReference>
<evidence type="ECO:0000256" key="6">
    <source>
        <dbReference type="RuleBase" id="RU004296"/>
    </source>
</evidence>
<evidence type="ECO:0000313" key="7">
    <source>
        <dbReference type="EMBL" id="MBO1920070.1"/>
    </source>
</evidence>
<dbReference type="PANTHER" id="PTHR15462:SF8">
    <property type="entry name" value="SERINE PROTEASE"/>
    <property type="match status" value="1"/>
</dbReference>
<evidence type="ECO:0000256" key="1">
    <source>
        <dbReference type="ARBA" id="ARBA00008764"/>
    </source>
</evidence>
<dbReference type="SUPFAM" id="SSF50494">
    <property type="entry name" value="Trypsin-like serine proteases"/>
    <property type="match status" value="1"/>
</dbReference>
<dbReference type="PRINTS" id="PR00839">
    <property type="entry name" value="V8PROTEASE"/>
</dbReference>
<organism evidence="7">
    <name type="scientific">Staphylococcus xylosus</name>
    <dbReference type="NCBI Taxonomy" id="1288"/>
    <lineage>
        <taxon>Bacteria</taxon>
        <taxon>Bacillati</taxon>
        <taxon>Bacillota</taxon>
        <taxon>Bacilli</taxon>
        <taxon>Bacillales</taxon>
        <taxon>Staphylococcaceae</taxon>
        <taxon>Staphylococcus</taxon>
    </lineage>
</organism>
<keyword evidence="4 6" id="KW-0378">Hydrolase</keyword>
<dbReference type="InterPro" id="IPR050966">
    <property type="entry name" value="Glutamyl_endopeptidase"/>
</dbReference>
<protein>
    <recommendedName>
        <fullName evidence="6">Serine protease</fullName>
        <ecNumber evidence="6">3.4.21.-</ecNumber>
    </recommendedName>
</protein>
<evidence type="ECO:0000256" key="2">
    <source>
        <dbReference type="ARBA" id="ARBA00022670"/>
    </source>
</evidence>
<reference evidence="7" key="1">
    <citation type="submission" date="2021-03" db="EMBL/GenBank/DDBJ databases">
        <title>Molecular epidemiology and mechanisms of colistin and carbapenem resistance in Enterobacteriaceae from clinical isolates, the environment and porcine samples in Pretoria, South Africa.</title>
        <authorList>
            <person name="Bogoshi D."/>
            <person name="Mbelle N.M."/>
            <person name="Naidoo V."/>
            <person name="Osei Sekyere J."/>
        </authorList>
    </citation>
    <scope>NUCLEOTIDE SEQUENCE</scope>
    <source>
        <strain evidence="7">ESB009</strain>
    </source>
</reference>
<dbReference type="InterPro" id="IPR009003">
    <property type="entry name" value="Peptidase_S1_PA"/>
</dbReference>
<proteinExistence type="inferred from homology"/>
<dbReference type="InterPro" id="IPR008256">
    <property type="entry name" value="Peptidase_S1B"/>
</dbReference>
<accession>A0A939NM22</accession>
<keyword evidence="5 6" id="KW-0720">Serine protease</keyword>
<evidence type="ECO:0000256" key="4">
    <source>
        <dbReference type="ARBA" id="ARBA00022801"/>
    </source>
</evidence>
<comment type="caution">
    <text evidence="7">The sequence shown here is derived from an EMBL/GenBank/DDBJ whole genome shotgun (WGS) entry which is preliminary data.</text>
</comment>
<dbReference type="EC" id="3.4.21.-" evidence="6"/>
<dbReference type="GO" id="GO:0006508">
    <property type="term" value="P:proteolysis"/>
    <property type="evidence" value="ECO:0007669"/>
    <property type="project" value="UniProtKB-KW"/>
</dbReference>
<name>A0A939NM22_STAXY</name>
<dbReference type="EMBL" id="JAGETT010000111">
    <property type="protein sequence ID" value="MBO1920070.1"/>
    <property type="molecule type" value="Genomic_DNA"/>
</dbReference>